<evidence type="ECO:0000313" key="2">
    <source>
        <dbReference type="EMBL" id="PTU73675.1"/>
    </source>
</evidence>
<protein>
    <submittedName>
        <fullName evidence="2">Uncharacterized protein</fullName>
    </submittedName>
</protein>
<gene>
    <name evidence="2" type="ORF">DBO85_15305</name>
</gene>
<comment type="caution">
    <text evidence="2">The sequence shown here is derived from an EMBL/GenBank/DDBJ whole genome shotgun (WGS) entry which is preliminary data.</text>
</comment>
<dbReference type="OrthoDB" id="8820879at2"/>
<dbReference type="Proteomes" id="UP000244064">
    <property type="component" value="Unassembled WGS sequence"/>
</dbReference>
<feature type="transmembrane region" description="Helical" evidence="1">
    <location>
        <begin position="203"/>
        <end position="224"/>
    </location>
</feature>
<dbReference type="EMBL" id="QASN01000020">
    <property type="protein sequence ID" value="PTU73675.1"/>
    <property type="molecule type" value="Genomic_DNA"/>
</dbReference>
<keyword evidence="1" id="KW-0812">Transmembrane</keyword>
<sequence>MGVILRTFASAGLLLFGGILLLTFLSPLQIERQARDYLQGEVEQRVSAQLGQYPSPTLEKAASLLAGRYQVQIDSAKEKLIAQLPAQVDELVGQMQNPACACRQPVVVAGIDWQAGFARLQERLSSLARNEYLQLVDGLLHELRIFSASNALAFLLMLLVTLRCQSRVQQMLPAVLLLVAVLISSYFYLFQQNWFFSILFNDYLGYAYAGYLGVVYLLLCDLLLNRARVISWLINRVLDALGSALQVTPC</sequence>
<keyword evidence="3" id="KW-1185">Reference proteome</keyword>
<dbReference type="RefSeq" id="WP_108108118.1">
    <property type="nucleotide sequence ID" value="NZ_QASN01000020.1"/>
</dbReference>
<name>A0A2T5P7L6_9PSED</name>
<feature type="transmembrane region" description="Helical" evidence="1">
    <location>
        <begin position="174"/>
        <end position="191"/>
    </location>
</feature>
<evidence type="ECO:0000256" key="1">
    <source>
        <dbReference type="SAM" id="Phobius"/>
    </source>
</evidence>
<proteinExistence type="predicted"/>
<reference evidence="2 3" key="1">
    <citation type="submission" date="2018-04" db="EMBL/GenBank/DDBJ databases">
        <title>Pseudomonas sp. nov., isolated from mangrove soil.</title>
        <authorList>
            <person name="Chen C."/>
        </authorList>
    </citation>
    <scope>NUCLEOTIDE SEQUENCE [LARGE SCALE GENOMIC DNA]</scope>
    <source>
        <strain evidence="2 3">TC-11</strain>
    </source>
</reference>
<evidence type="ECO:0000313" key="3">
    <source>
        <dbReference type="Proteomes" id="UP000244064"/>
    </source>
</evidence>
<keyword evidence="1" id="KW-1133">Transmembrane helix</keyword>
<organism evidence="2 3">
    <name type="scientific">Pseudomonas mangrovi</name>
    <dbReference type="NCBI Taxonomy" id="2161748"/>
    <lineage>
        <taxon>Bacteria</taxon>
        <taxon>Pseudomonadati</taxon>
        <taxon>Pseudomonadota</taxon>
        <taxon>Gammaproteobacteria</taxon>
        <taxon>Pseudomonadales</taxon>
        <taxon>Pseudomonadaceae</taxon>
        <taxon>Pseudomonas</taxon>
    </lineage>
</organism>
<dbReference type="AlphaFoldDB" id="A0A2T5P7L6"/>
<keyword evidence="1" id="KW-0472">Membrane</keyword>
<accession>A0A2T5P7L6</accession>
<feature type="transmembrane region" description="Helical" evidence="1">
    <location>
        <begin position="7"/>
        <end position="28"/>
    </location>
</feature>